<keyword evidence="2" id="KW-0677">Repeat</keyword>
<dbReference type="GO" id="GO:0016887">
    <property type="term" value="F:ATP hydrolysis activity"/>
    <property type="evidence" value="ECO:0007669"/>
    <property type="project" value="InterPro"/>
</dbReference>
<dbReference type="SMART" id="SM00382">
    <property type="entry name" value="AAA"/>
    <property type="match status" value="2"/>
</dbReference>
<dbReference type="Pfam" id="PF00005">
    <property type="entry name" value="ABC_tran"/>
    <property type="match status" value="2"/>
</dbReference>
<gene>
    <name evidence="7" type="ORF">GGD55_002330</name>
</gene>
<dbReference type="InterPro" id="IPR050611">
    <property type="entry name" value="ABCF"/>
</dbReference>
<feature type="domain" description="ABC transporter" evidence="6">
    <location>
        <begin position="4"/>
        <end position="234"/>
    </location>
</feature>
<organism evidence="7 8">
    <name type="scientific">Rhizobium giardinii</name>
    <dbReference type="NCBI Taxonomy" id="56731"/>
    <lineage>
        <taxon>Bacteria</taxon>
        <taxon>Pseudomonadati</taxon>
        <taxon>Pseudomonadota</taxon>
        <taxon>Alphaproteobacteria</taxon>
        <taxon>Hyphomicrobiales</taxon>
        <taxon>Rhizobiaceae</taxon>
        <taxon>Rhizobium/Agrobacterium group</taxon>
        <taxon>Rhizobium</taxon>
    </lineage>
</organism>
<keyword evidence="3" id="KW-0547">Nucleotide-binding</keyword>
<dbReference type="GO" id="GO:0005524">
    <property type="term" value="F:ATP binding"/>
    <property type="evidence" value="ECO:0007669"/>
    <property type="project" value="UniProtKB-KW"/>
</dbReference>
<comment type="similarity">
    <text evidence="1">Belongs to the ABC transporter superfamily.</text>
</comment>
<feature type="coiled-coil region" evidence="5">
    <location>
        <begin position="229"/>
        <end position="256"/>
    </location>
</feature>
<evidence type="ECO:0000256" key="3">
    <source>
        <dbReference type="ARBA" id="ARBA00022741"/>
    </source>
</evidence>
<reference evidence="7 8" key="1">
    <citation type="submission" date="2020-08" db="EMBL/GenBank/DDBJ databases">
        <title>Genomic Encyclopedia of Type Strains, Phase IV (KMG-V): Genome sequencing to study the core and pangenomes of soil and plant-associated prokaryotes.</title>
        <authorList>
            <person name="Whitman W."/>
        </authorList>
    </citation>
    <scope>NUCLEOTIDE SEQUENCE [LARGE SCALE GENOMIC DNA]</scope>
    <source>
        <strain evidence="7 8">SEMIA 4084</strain>
    </source>
</reference>
<sequence>MPSIVLSGLSWSKPDGDHILASPDLSFGPERTGLVGRNGVGKTTLLKIISGLLPPYAGSLSIEGNVVLVQQMLDADPHETIADLFGARQAIEVLIRAENGTASLEDLAQADWTVNKRILSALARFALEAEPDTLLSQLSGGQRTRAALAAAIFEEPDFLLLDEPTNNLDRIGRQVVIDLLARWKGGVIVVSHDRGLLEHMDAIVELTSLGAKRYGGNWSAYQAAKAIELNAAEQSLAHAQKTADEIDRKAQVLAERHDRREASGTRKAAKGDLPRILLGRRKSNAQASRGKGAEVVERQRAALDTVASAKARIEVLQPFSVHLPATNLPAGRAVLSLNRVTAGYDPGHPIIRDLTFSIVGPQRLALAGPNGSGKTTVLKAIAGEIAPFIGEVAVSVPSAILDQSVSLLDRSETILANFKRLNPGAKENTCRATLASFRFRADAALQRVDTLSGGQFLRAGLACVLGGPSPPSLLILDEPTNHLDIESIETVEAALRAYDGALLVVSHDETFLDNIGIDANIELPARQG</sequence>
<dbReference type="PANTHER" id="PTHR19211">
    <property type="entry name" value="ATP-BINDING TRANSPORT PROTEIN-RELATED"/>
    <property type="match status" value="1"/>
</dbReference>
<evidence type="ECO:0000313" key="8">
    <source>
        <dbReference type="Proteomes" id="UP000585507"/>
    </source>
</evidence>
<name>A0A7W8X8G0_9HYPH</name>
<dbReference type="InterPro" id="IPR003439">
    <property type="entry name" value="ABC_transporter-like_ATP-bd"/>
</dbReference>
<dbReference type="RefSeq" id="WP_018325353.1">
    <property type="nucleotide sequence ID" value="NZ_JACHBK010000005.1"/>
</dbReference>
<protein>
    <submittedName>
        <fullName evidence="7">ATPase subunit of ABC transporter with duplicated ATPase domains</fullName>
    </submittedName>
</protein>
<evidence type="ECO:0000256" key="5">
    <source>
        <dbReference type="SAM" id="Coils"/>
    </source>
</evidence>
<dbReference type="InterPro" id="IPR027417">
    <property type="entry name" value="P-loop_NTPase"/>
</dbReference>
<dbReference type="Proteomes" id="UP000585507">
    <property type="component" value="Unassembled WGS sequence"/>
</dbReference>
<dbReference type="CDD" id="cd03221">
    <property type="entry name" value="ABCF_EF-3"/>
    <property type="match status" value="2"/>
</dbReference>
<keyword evidence="4" id="KW-0067">ATP-binding</keyword>
<dbReference type="FunFam" id="3.40.50.300:FF:001320">
    <property type="entry name" value="Heme ABC transporter ATP-binding protein"/>
    <property type="match status" value="1"/>
</dbReference>
<comment type="caution">
    <text evidence="7">The sequence shown here is derived from an EMBL/GenBank/DDBJ whole genome shotgun (WGS) entry which is preliminary data.</text>
</comment>
<keyword evidence="8" id="KW-1185">Reference proteome</keyword>
<evidence type="ECO:0000259" key="6">
    <source>
        <dbReference type="PROSITE" id="PS50893"/>
    </source>
</evidence>
<dbReference type="EMBL" id="JACHBK010000005">
    <property type="protein sequence ID" value="MBB5535626.1"/>
    <property type="molecule type" value="Genomic_DNA"/>
</dbReference>
<evidence type="ECO:0000313" key="7">
    <source>
        <dbReference type="EMBL" id="MBB5535626.1"/>
    </source>
</evidence>
<dbReference type="AlphaFoldDB" id="A0A7W8X8G0"/>
<dbReference type="InterPro" id="IPR017871">
    <property type="entry name" value="ABC_transporter-like_CS"/>
</dbReference>
<evidence type="ECO:0000256" key="4">
    <source>
        <dbReference type="ARBA" id="ARBA00022840"/>
    </source>
</evidence>
<dbReference type="InterPro" id="IPR003593">
    <property type="entry name" value="AAA+_ATPase"/>
</dbReference>
<dbReference type="PROSITE" id="PS00211">
    <property type="entry name" value="ABC_TRANSPORTER_1"/>
    <property type="match status" value="1"/>
</dbReference>
<accession>A0A7W8X8G0</accession>
<dbReference type="PROSITE" id="PS50893">
    <property type="entry name" value="ABC_TRANSPORTER_2"/>
    <property type="match status" value="1"/>
</dbReference>
<evidence type="ECO:0000256" key="1">
    <source>
        <dbReference type="ARBA" id="ARBA00005417"/>
    </source>
</evidence>
<dbReference type="Gene3D" id="3.40.50.300">
    <property type="entry name" value="P-loop containing nucleotide triphosphate hydrolases"/>
    <property type="match status" value="2"/>
</dbReference>
<proteinExistence type="inferred from homology"/>
<dbReference type="SUPFAM" id="SSF52540">
    <property type="entry name" value="P-loop containing nucleoside triphosphate hydrolases"/>
    <property type="match status" value="2"/>
</dbReference>
<dbReference type="PANTHER" id="PTHR19211:SF6">
    <property type="entry name" value="BLL7188 PROTEIN"/>
    <property type="match status" value="1"/>
</dbReference>
<keyword evidence="5" id="KW-0175">Coiled coil</keyword>
<evidence type="ECO:0000256" key="2">
    <source>
        <dbReference type="ARBA" id="ARBA00022737"/>
    </source>
</evidence>